<dbReference type="Proteomes" id="UP000075243">
    <property type="component" value="Unassembled WGS sequence"/>
</dbReference>
<dbReference type="AlphaFoldDB" id="A0A151RZL1"/>
<gene>
    <name evidence="1" type="ORF">KK1_030421</name>
</gene>
<keyword evidence="2" id="KW-1185">Reference proteome</keyword>
<sequence length="154" mass="18228">ALVKVLPRKHFDHSSLILYCGKPPHIKEGKPFRFEVAWCTHGDHHHLVNRAWNYKGNVIQSLELVKNTSLVFNKESFGSIRRNKQHIEAQLKGIEKVLEFVYSSHHTRFYQELLHEYDYSILFFHTQAIINWKKNKIQGLFLPSGTWCEDEKEL</sequence>
<evidence type="ECO:0000313" key="1">
    <source>
        <dbReference type="EMBL" id="KYP47934.1"/>
    </source>
</evidence>
<feature type="non-terminal residue" evidence="1">
    <location>
        <position position="1"/>
    </location>
</feature>
<dbReference type="Gramene" id="C.cajan_27638.t">
    <property type="protein sequence ID" value="C.cajan_27638.t"/>
    <property type="gene ID" value="C.cajan_27638"/>
</dbReference>
<proteinExistence type="predicted"/>
<organism evidence="1 2">
    <name type="scientific">Cajanus cajan</name>
    <name type="common">Pigeon pea</name>
    <name type="synonym">Cajanus indicus</name>
    <dbReference type="NCBI Taxonomy" id="3821"/>
    <lineage>
        <taxon>Eukaryota</taxon>
        <taxon>Viridiplantae</taxon>
        <taxon>Streptophyta</taxon>
        <taxon>Embryophyta</taxon>
        <taxon>Tracheophyta</taxon>
        <taxon>Spermatophyta</taxon>
        <taxon>Magnoliopsida</taxon>
        <taxon>eudicotyledons</taxon>
        <taxon>Gunneridae</taxon>
        <taxon>Pentapetalae</taxon>
        <taxon>rosids</taxon>
        <taxon>fabids</taxon>
        <taxon>Fabales</taxon>
        <taxon>Fabaceae</taxon>
        <taxon>Papilionoideae</taxon>
        <taxon>50 kb inversion clade</taxon>
        <taxon>NPAAA clade</taxon>
        <taxon>indigoferoid/millettioid clade</taxon>
        <taxon>Phaseoleae</taxon>
        <taxon>Cajanus</taxon>
    </lineage>
</organism>
<evidence type="ECO:0000313" key="2">
    <source>
        <dbReference type="Proteomes" id="UP000075243"/>
    </source>
</evidence>
<reference evidence="1" key="1">
    <citation type="journal article" date="2012" name="Nat. Biotechnol.">
        <title>Draft genome sequence of pigeonpea (Cajanus cajan), an orphan legume crop of resource-poor farmers.</title>
        <authorList>
            <person name="Varshney R.K."/>
            <person name="Chen W."/>
            <person name="Li Y."/>
            <person name="Bharti A.K."/>
            <person name="Saxena R.K."/>
            <person name="Schlueter J.A."/>
            <person name="Donoghue M.T."/>
            <person name="Azam S."/>
            <person name="Fan G."/>
            <person name="Whaley A.M."/>
            <person name="Farmer A.D."/>
            <person name="Sheridan J."/>
            <person name="Iwata A."/>
            <person name="Tuteja R."/>
            <person name="Penmetsa R.V."/>
            <person name="Wu W."/>
            <person name="Upadhyaya H.D."/>
            <person name="Yang S.P."/>
            <person name="Shah T."/>
            <person name="Saxena K.B."/>
            <person name="Michael T."/>
            <person name="McCombie W.R."/>
            <person name="Yang B."/>
            <person name="Zhang G."/>
            <person name="Yang H."/>
            <person name="Wang J."/>
            <person name="Spillane C."/>
            <person name="Cook D.R."/>
            <person name="May G.D."/>
            <person name="Xu X."/>
            <person name="Jackson S.A."/>
        </authorList>
    </citation>
    <scope>NUCLEOTIDE SEQUENCE [LARGE SCALE GENOMIC DNA]</scope>
</reference>
<accession>A0A151RZL1</accession>
<name>A0A151RZL1_CAJCA</name>
<protein>
    <submittedName>
        <fullName evidence="1">Uncharacterized protein</fullName>
    </submittedName>
</protein>
<dbReference type="EMBL" id="KQ483513">
    <property type="protein sequence ID" value="KYP47934.1"/>
    <property type="molecule type" value="Genomic_DNA"/>
</dbReference>